<sequence length="365" mass="40832">MSTEKNESKVTDPMRSLSHPWVIQYRGGRIVSLDVCSKSCRELQGMAGNGCMANGISICCPDPGGQNKTQSSQIGQELATPTLRQRIKLPVVFDHRINVILVFRERYPDGIFVIPVCCDYPEARLRCTVHLSDIWRTSPSMSLPYSSLISSSDDVTFDQVSCHDTPFSPCLMRGIKHRRVMGPSLPLPSLQWMISRTDETTKTYWQLHGNKQTSRKRNDFFRSFYNHPDCSQDRLKPPQAASSCLKLLYVHQASVASPPYYIQFFLHHPHRPPAVRLRPGAASSSVMPEHLPPRGSCAFLSLSSCAASTLHIHAPICLCPLVLADMHDTRWTYLGLVTVDLDAVRATAVQVPDDDNDSDVDERAP</sequence>
<evidence type="ECO:0000313" key="1">
    <source>
        <dbReference type="EMBL" id="KAJ7683667.1"/>
    </source>
</evidence>
<evidence type="ECO:0000313" key="2">
    <source>
        <dbReference type="Proteomes" id="UP001221757"/>
    </source>
</evidence>
<dbReference type="EMBL" id="JARKIE010000106">
    <property type="protein sequence ID" value="KAJ7683667.1"/>
    <property type="molecule type" value="Genomic_DNA"/>
</dbReference>
<organism evidence="1 2">
    <name type="scientific">Mycena rosella</name>
    <name type="common">Pink bonnet</name>
    <name type="synonym">Agaricus rosellus</name>
    <dbReference type="NCBI Taxonomy" id="1033263"/>
    <lineage>
        <taxon>Eukaryota</taxon>
        <taxon>Fungi</taxon>
        <taxon>Dikarya</taxon>
        <taxon>Basidiomycota</taxon>
        <taxon>Agaricomycotina</taxon>
        <taxon>Agaricomycetes</taxon>
        <taxon>Agaricomycetidae</taxon>
        <taxon>Agaricales</taxon>
        <taxon>Marasmiineae</taxon>
        <taxon>Mycenaceae</taxon>
        <taxon>Mycena</taxon>
    </lineage>
</organism>
<dbReference type="Proteomes" id="UP001221757">
    <property type="component" value="Unassembled WGS sequence"/>
</dbReference>
<gene>
    <name evidence="1" type="ORF">B0H17DRAFT_1137593</name>
</gene>
<reference evidence="1" key="1">
    <citation type="submission" date="2023-03" db="EMBL/GenBank/DDBJ databases">
        <title>Massive genome expansion in bonnet fungi (Mycena s.s.) driven by repeated elements and novel gene families across ecological guilds.</title>
        <authorList>
            <consortium name="Lawrence Berkeley National Laboratory"/>
            <person name="Harder C.B."/>
            <person name="Miyauchi S."/>
            <person name="Viragh M."/>
            <person name="Kuo A."/>
            <person name="Thoen E."/>
            <person name="Andreopoulos B."/>
            <person name="Lu D."/>
            <person name="Skrede I."/>
            <person name="Drula E."/>
            <person name="Henrissat B."/>
            <person name="Morin E."/>
            <person name="Kohler A."/>
            <person name="Barry K."/>
            <person name="LaButti K."/>
            <person name="Morin E."/>
            <person name="Salamov A."/>
            <person name="Lipzen A."/>
            <person name="Mereny Z."/>
            <person name="Hegedus B."/>
            <person name="Baldrian P."/>
            <person name="Stursova M."/>
            <person name="Weitz H."/>
            <person name="Taylor A."/>
            <person name="Grigoriev I.V."/>
            <person name="Nagy L.G."/>
            <person name="Martin F."/>
            <person name="Kauserud H."/>
        </authorList>
    </citation>
    <scope>NUCLEOTIDE SEQUENCE</scope>
    <source>
        <strain evidence="1">CBHHK067</strain>
    </source>
</reference>
<dbReference type="AlphaFoldDB" id="A0AAD7GAJ3"/>
<comment type="caution">
    <text evidence="1">The sequence shown here is derived from an EMBL/GenBank/DDBJ whole genome shotgun (WGS) entry which is preliminary data.</text>
</comment>
<name>A0AAD7GAJ3_MYCRO</name>
<proteinExistence type="predicted"/>
<protein>
    <submittedName>
        <fullName evidence="1">Uncharacterized protein</fullName>
    </submittedName>
</protein>
<accession>A0AAD7GAJ3</accession>
<keyword evidence="2" id="KW-1185">Reference proteome</keyword>